<feature type="transmembrane region" description="Helical" evidence="1">
    <location>
        <begin position="20"/>
        <end position="49"/>
    </location>
</feature>
<keyword evidence="1" id="KW-0812">Transmembrane</keyword>
<evidence type="ECO:0000256" key="1">
    <source>
        <dbReference type="SAM" id="Phobius"/>
    </source>
</evidence>
<dbReference type="EMBL" id="CP072133">
    <property type="protein sequence ID" value="QTH70986.1"/>
    <property type="molecule type" value="Genomic_DNA"/>
</dbReference>
<proteinExistence type="predicted"/>
<dbReference type="Proteomes" id="UP000664904">
    <property type="component" value="Chromosome"/>
</dbReference>
<evidence type="ECO:0000313" key="3">
    <source>
        <dbReference type="Proteomes" id="UP000664904"/>
    </source>
</evidence>
<protein>
    <submittedName>
        <fullName evidence="2">Uncharacterized protein</fullName>
    </submittedName>
</protein>
<keyword evidence="3" id="KW-1185">Reference proteome</keyword>
<reference evidence="2" key="1">
    <citation type="submission" date="2021-03" db="EMBL/GenBank/DDBJ databases">
        <title>Complete Genome of Pseudoalteromonas xiamenensis STKMTI.2, a new potential marine bacterium producing anti-Vibrio compounds.</title>
        <authorList>
            <person name="Handayani D.P."/>
            <person name="Isnansetyo A."/>
            <person name="Istiqomah I."/>
            <person name="Jumina J."/>
        </authorList>
    </citation>
    <scope>NUCLEOTIDE SEQUENCE</scope>
    <source>
        <strain evidence="2">STKMTI.2</strain>
    </source>
</reference>
<dbReference type="KEGG" id="pxi:J5O05_14090"/>
<keyword evidence="1" id="KW-1133">Transmembrane helix</keyword>
<name>A0A975DIM8_9GAMM</name>
<dbReference type="RefSeq" id="WP_208842628.1">
    <property type="nucleotide sequence ID" value="NZ_CP072133.1"/>
</dbReference>
<organism evidence="2 3">
    <name type="scientific">Pseudoalteromonas xiamenensis</name>
    <dbReference type="NCBI Taxonomy" id="882626"/>
    <lineage>
        <taxon>Bacteria</taxon>
        <taxon>Pseudomonadati</taxon>
        <taxon>Pseudomonadota</taxon>
        <taxon>Gammaproteobacteria</taxon>
        <taxon>Alteromonadales</taxon>
        <taxon>Pseudoalteromonadaceae</taxon>
        <taxon>Pseudoalteromonas</taxon>
    </lineage>
</organism>
<dbReference type="AlphaFoldDB" id="A0A975DIM8"/>
<gene>
    <name evidence="2" type="ORF">J5O05_14090</name>
</gene>
<keyword evidence="1" id="KW-0472">Membrane</keyword>
<evidence type="ECO:0000313" key="2">
    <source>
        <dbReference type="EMBL" id="QTH70986.1"/>
    </source>
</evidence>
<sequence length="140" mass="16004">MTVSAYRIDFSNNNPSHMWLVAWVVLTCPSLLFLYPAISSILLVIFGWLPLSLHTWKTMNQWFIGEGAVVLNDGHIEIYDGHGVVLMGKLLPTSRVFDGLVVIYIQNAEQKSCVCFLPQSLQQEAWRLLRRTILSLHRHP</sequence>
<accession>A0A975DIM8</accession>